<protein>
    <recommendedName>
        <fullName evidence="5">Release factor glutamine methyltransferase</fullName>
        <shortName evidence="5">RF MTase</shortName>
        <ecNumber evidence="5">2.1.1.297</ecNumber>
    </recommendedName>
    <alternativeName>
        <fullName evidence="5">N5-glutamine methyltransferase PrmC</fullName>
    </alternativeName>
    <alternativeName>
        <fullName evidence="5">Protein-(glutamine-N5) MTase PrmC</fullName>
    </alternativeName>
    <alternativeName>
        <fullName evidence="5">Protein-glutamine N-methyltransferase PrmC</fullName>
    </alternativeName>
</protein>
<dbReference type="Gene3D" id="3.40.50.150">
    <property type="entry name" value="Vaccinia Virus protein VP39"/>
    <property type="match status" value="1"/>
</dbReference>
<comment type="catalytic activity">
    <reaction evidence="4 5">
        <text>L-glutaminyl-[peptide chain release factor] + S-adenosyl-L-methionine = N(5)-methyl-L-glutaminyl-[peptide chain release factor] + S-adenosyl-L-homocysteine + H(+)</text>
        <dbReference type="Rhea" id="RHEA:42896"/>
        <dbReference type="Rhea" id="RHEA-COMP:10271"/>
        <dbReference type="Rhea" id="RHEA-COMP:10272"/>
        <dbReference type="ChEBI" id="CHEBI:15378"/>
        <dbReference type="ChEBI" id="CHEBI:30011"/>
        <dbReference type="ChEBI" id="CHEBI:57856"/>
        <dbReference type="ChEBI" id="CHEBI:59789"/>
        <dbReference type="ChEBI" id="CHEBI:61891"/>
        <dbReference type="EC" id="2.1.1.297"/>
    </reaction>
</comment>
<comment type="similarity">
    <text evidence="5">Belongs to the protein N5-glutamine methyltransferase family. PrmC subfamily.</text>
</comment>
<feature type="binding site" evidence="5">
    <location>
        <position position="177"/>
    </location>
    <ligand>
        <name>S-adenosyl-L-methionine</name>
        <dbReference type="ChEBI" id="CHEBI:59789"/>
    </ligand>
</feature>
<dbReference type="InterPro" id="IPR029063">
    <property type="entry name" value="SAM-dependent_MTases_sf"/>
</dbReference>
<accession>A0ABQ0NVZ7</accession>
<dbReference type="Pfam" id="PF17827">
    <property type="entry name" value="PrmC_N"/>
    <property type="match status" value="1"/>
</dbReference>
<dbReference type="CDD" id="cd02440">
    <property type="entry name" value="AdoMet_MTases"/>
    <property type="match status" value="1"/>
</dbReference>
<dbReference type="GO" id="GO:0032259">
    <property type="term" value="P:methylation"/>
    <property type="evidence" value="ECO:0007669"/>
    <property type="project" value="UniProtKB-KW"/>
</dbReference>
<dbReference type="Gene3D" id="1.10.8.10">
    <property type="entry name" value="DNA helicase RuvA subunit, C-terminal domain"/>
    <property type="match status" value="1"/>
</dbReference>
<dbReference type="HAMAP" id="MF_02126">
    <property type="entry name" value="RF_methyltr_PrmC"/>
    <property type="match status" value="1"/>
</dbReference>
<evidence type="ECO:0000256" key="5">
    <source>
        <dbReference type="HAMAP-Rule" id="MF_02126"/>
    </source>
</evidence>
<proteinExistence type="inferred from homology"/>
<comment type="caution">
    <text evidence="8">The sequence shown here is derived from an EMBL/GenBank/DDBJ whole genome shotgun (WGS) entry which is preliminary data.</text>
</comment>
<evidence type="ECO:0000256" key="4">
    <source>
        <dbReference type="ARBA" id="ARBA00048391"/>
    </source>
</evidence>
<dbReference type="RefSeq" id="WP_026294123.1">
    <property type="nucleotide sequence ID" value="NZ_BAQD01000001.1"/>
</dbReference>
<keyword evidence="1 5" id="KW-0489">Methyltransferase</keyword>
<dbReference type="NCBIfam" id="TIGR03534">
    <property type="entry name" value="RF_mod_PrmC"/>
    <property type="match status" value="1"/>
</dbReference>
<evidence type="ECO:0000256" key="3">
    <source>
        <dbReference type="ARBA" id="ARBA00022691"/>
    </source>
</evidence>
<feature type="domain" description="Release factor glutamine methyltransferase N-terminal" evidence="7">
    <location>
        <begin position="12"/>
        <end position="79"/>
    </location>
</feature>
<dbReference type="Pfam" id="PF05175">
    <property type="entry name" value="MTS"/>
    <property type="match status" value="1"/>
</dbReference>
<evidence type="ECO:0000256" key="1">
    <source>
        <dbReference type="ARBA" id="ARBA00022603"/>
    </source>
</evidence>
<dbReference type="Proteomes" id="UP001062901">
    <property type="component" value="Unassembled WGS sequence"/>
</dbReference>
<evidence type="ECO:0000259" key="7">
    <source>
        <dbReference type="Pfam" id="PF17827"/>
    </source>
</evidence>
<dbReference type="NCBIfam" id="TIGR00536">
    <property type="entry name" value="hemK_fam"/>
    <property type="match status" value="1"/>
</dbReference>
<dbReference type="PANTHER" id="PTHR18895:SF74">
    <property type="entry name" value="MTRF1L RELEASE FACTOR GLUTAMINE METHYLTRANSFERASE"/>
    <property type="match status" value="1"/>
</dbReference>
<evidence type="ECO:0000256" key="2">
    <source>
        <dbReference type="ARBA" id="ARBA00022679"/>
    </source>
</evidence>
<dbReference type="EMBL" id="BAQD01000001">
    <property type="protein sequence ID" value="GBQ04724.1"/>
    <property type="molecule type" value="Genomic_DNA"/>
</dbReference>
<gene>
    <name evidence="5" type="primary">prmC</name>
    <name evidence="8" type="ORF">AA15669_0108</name>
</gene>
<dbReference type="InterPro" id="IPR004556">
    <property type="entry name" value="HemK-like"/>
</dbReference>
<feature type="domain" description="Methyltransferase small" evidence="6">
    <location>
        <begin position="108"/>
        <end position="198"/>
    </location>
</feature>
<keyword evidence="9" id="KW-1185">Reference proteome</keyword>
<keyword evidence="2 5" id="KW-0808">Transferase</keyword>
<evidence type="ECO:0000259" key="6">
    <source>
        <dbReference type="Pfam" id="PF05175"/>
    </source>
</evidence>
<reference evidence="8" key="1">
    <citation type="submission" date="2013-04" db="EMBL/GenBank/DDBJ databases">
        <title>The genome sequencing project of 58 acetic acid bacteria.</title>
        <authorList>
            <person name="Okamoto-Kainuma A."/>
            <person name="Ishikawa M."/>
            <person name="Umino S."/>
            <person name="Koizumi Y."/>
            <person name="Shiwa Y."/>
            <person name="Yoshikawa H."/>
            <person name="Matsutani M."/>
            <person name="Matsushita K."/>
        </authorList>
    </citation>
    <scope>NUCLEOTIDE SEQUENCE</scope>
    <source>
        <strain evidence="8">DSM 15669</strain>
    </source>
</reference>
<organism evidence="8 9">
    <name type="scientific">Saccharibacter floricola DSM 15669</name>
    <dbReference type="NCBI Taxonomy" id="1123227"/>
    <lineage>
        <taxon>Bacteria</taxon>
        <taxon>Pseudomonadati</taxon>
        <taxon>Pseudomonadota</taxon>
        <taxon>Alphaproteobacteria</taxon>
        <taxon>Acetobacterales</taxon>
        <taxon>Acetobacteraceae</taxon>
        <taxon>Saccharibacter</taxon>
    </lineage>
</organism>
<feature type="binding site" evidence="5">
    <location>
        <begin position="191"/>
        <end position="194"/>
    </location>
    <ligand>
        <name>substrate</name>
    </ligand>
</feature>
<evidence type="ECO:0000313" key="8">
    <source>
        <dbReference type="EMBL" id="GBQ04724.1"/>
    </source>
</evidence>
<dbReference type="InterPro" id="IPR050320">
    <property type="entry name" value="N5-glutamine_MTase"/>
</dbReference>
<sequence length="285" mass="31240">MSASVSQRKDLLVREALSILQQAGVEDASREAYLLLEWVLKKDRLAMLSLLEVGAEDAARYRHVVQRRAKREPFAFITGEQGFWTLDLSVSPETLIPRGDSEALIEALLECGPERNKELSFLDLGTGTGCLLLAALAEYPRAMGVGVDIAEGAVRLARHNAQRNGLGERARFMVGSWAEGITGPFDVILSNPPYIERDVVAQLMPEVEHYEPHRALDGGDDGLEAYRLLCQELPRLLSATGLAIFELGIGQEEAVTQLAESQGLRKLRCHTDLGGVPRALVLARS</sequence>
<dbReference type="InterPro" id="IPR007848">
    <property type="entry name" value="Small_mtfrase_dom"/>
</dbReference>
<dbReference type="PROSITE" id="PS00092">
    <property type="entry name" value="N6_MTASE"/>
    <property type="match status" value="1"/>
</dbReference>
<dbReference type="EC" id="2.1.1.297" evidence="5"/>
<dbReference type="GO" id="GO:0008168">
    <property type="term" value="F:methyltransferase activity"/>
    <property type="evidence" value="ECO:0007669"/>
    <property type="project" value="UniProtKB-KW"/>
</dbReference>
<evidence type="ECO:0000313" key="9">
    <source>
        <dbReference type="Proteomes" id="UP001062901"/>
    </source>
</evidence>
<dbReference type="PANTHER" id="PTHR18895">
    <property type="entry name" value="HEMK METHYLTRANSFERASE"/>
    <property type="match status" value="1"/>
</dbReference>
<dbReference type="InterPro" id="IPR002052">
    <property type="entry name" value="DNA_methylase_N6_adenine_CS"/>
</dbReference>
<comment type="function">
    <text evidence="5">Methylates the class 1 translation termination release factors RF1/PrfA and RF2/PrfB on the glutamine residue of the universally conserved GGQ motif.</text>
</comment>
<feature type="binding site" evidence="5">
    <location>
        <begin position="125"/>
        <end position="129"/>
    </location>
    <ligand>
        <name>S-adenosyl-L-methionine</name>
        <dbReference type="ChEBI" id="CHEBI:59789"/>
    </ligand>
</feature>
<name>A0ABQ0NVZ7_9PROT</name>
<dbReference type="InterPro" id="IPR040758">
    <property type="entry name" value="PrmC_N"/>
</dbReference>
<dbReference type="InterPro" id="IPR019874">
    <property type="entry name" value="RF_methyltr_PrmC"/>
</dbReference>
<feature type="binding site" evidence="5">
    <location>
        <position position="191"/>
    </location>
    <ligand>
        <name>S-adenosyl-L-methionine</name>
        <dbReference type="ChEBI" id="CHEBI:59789"/>
    </ligand>
</feature>
<dbReference type="SUPFAM" id="SSF53335">
    <property type="entry name" value="S-adenosyl-L-methionine-dependent methyltransferases"/>
    <property type="match status" value="1"/>
</dbReference>
<keyword evidence="3 5" id="KW-0949">S-adenosyl-L-methionine</keyword>
<feature type="binding site" evidence="5">
    <location>
        <position position="148"/>
    </location>
    <ligand>
        <name>S-adenosyl-L-methionine</name>
        <dbReference type="ChEBI" id="CHEBI:59789"/>
    </ligand>
</feature>